<dbReference type="InterPro" id="IPR016291">
    <property type="entry name" value="Isochorismatase"/>
</dbReference>
<evidence type="ECO:0000259" key="4">
    <source>
        <dbReference type="Pfam" id="PF00857"/>
    </source>
</evidence>
<evidence type="ECO:0000256" key="1">
    <source>
        <dbReference type="ARBA" id="ARBA00022801"/>
    </source>
</evidence>
<dbReference type="InterPro" id="IPR000873">
    <property type="entry name" value="AMP-dep_synth/lig_dom"/>
</dbReference>
<dbReference type="EMBL" id="CP029078">
    <property type="protein sequence ID" value="QCN84146.1"/>
    <property type="molecule type" value="Genomic_DNA"/>
</dbReference>
<reference evidence="5 7" key="2">
    <citation type="submission" date="2018-12" db="EMBL/GenBank/DDBJ databases">
        <title>Streptomyces griseoviridis F1-27 complete genome.</title>
        <authorList>
            <person name="Mariita R.M."/>
            <person name="Sello J.K."/>
        </authorList>
    </citation>
    <scope>NUCLEOTIDE SEQUENCE [LARGE SCALE GENOMIC DNA]</scope>
    <source>
        <strain evidence="5 7">F1-27</strain>
    </source>
</reference>
<dbReference type="SUPFAM" id="SSF56801">
    <property type="entry name" value="Acetyl-CoA synthetase-like"/>
    <property type="match status" value="1"/>
</dbReference>
<gene>
    <name evidence="6" type="ORF">DDJ31_03470</name>
    <name evidence="5" type="ORF">ELQ87_35775</name>
</gene>
<feature type="region of interest" description="Disordered" evidence="2">
    <location>
        <begin position="304"/>
        <end position="325"/>
    </location>
</feature>
<feature type="domain" description="AMP-dependent synthetase/ligase" evidence="3">
    <location>
        <begin position="15"/>
        <end position="98"/>
    </location>
</feature>
<dbReference type="Proteomes" id="UP000271291">
    <property type="component" value="Chromosome"/>
</dbReference>
<feature type="domain" description="AMP-dependent synthetase/ligase" evidence="3">
    <location>
        <begin position="113"/>
        <end position="327"/>
    </location>
</feature>
<evidence type="ECO:0000313" key="5">
    <source>
        <dbReference type="EMBL" id="AZS89006.1"/>
    </source>
</evidence>
<dbReference type="PANTHER" id="PTHR43540">
    <property type="entry name" value="PEROXYUREIDOACRYLATE/UREIDOACRYLATE AMIDOHYDROLASE-RELATED"/>
    <property type="match status" value="1"/>
</dbReference>
<dbReference type="OrthoDB" id="5794853at2"/>
<evidence type="ECO:0000313" key="8">
    <source>
        <dbReference type="Proteomes" id="UP000501753"/>
    </source>
</evidence>
<sequence length="616" mass="65087">MSTDASRHTTLDGLFRARAESHPERIALVDAAAERRAVSWGELAERVEVRAAELAAERVGGHRVVVRLPGSAALFEEVLALGRSGAVPVVVPPGVPEPVARSVRRFTRATGPCDDGGLALLQYAGDGVGAPRLVPLDQAGLTRAVRDRADVLGVDEDTVHLVVRPELTVGVPGLLDWLAVLCAGGRLVLGGGDDPDDAFGIVAAERVTHTALTAPPTARWTAAAAVTAHDLTALRTLVVSGGGLPEPVARRVLPALGCALRQVFGTAEGLIARTRREDGTEAALTGRTRAVSADHELRVVDHRDRDVPPGAEGQLLSRGPDTVPRYWRSPEHDTRHFTTDGFHRTGAVARTTDTGHLVVVRGPEPAGGPAEAARVVRRLPAPRGRATRPHRPEGQTEMPPPMFPYVMPAPAMLPADRTGWTLDAGRAALVVLNLQNRFVRALAQEAAPVDELLANACRLIDRARAAGVPVIHSVPAGVRRAGGRGPVPYARLLAPSAGEDAEAFVARVEPLAGDTVLTARKYSAFARTRLDGRLRELERDQVVVVGLHARAGVLMTAADAWVRDLEAFVVADAVADVTAGHHEFTLEWVADTCGAVTATDRVAAAFDADRAAAEAV</sequence>
<dbReference type="SUPFAM" id="SSF52499">
    <property type="entry name" value="Isochorismatase-like hydrolases"/>
    <property type="match status" value="1"/>
</dbReference>
<dbReference type="RefSeq" id="WP_127181776.1">
    <property type="nucleotide sequence ID" value="NZ_CP029078.1"/>
</dbReference>
<proteinExistence type="predicted"/>
<keyword evidence="1" id="KW-0378">Hydrolase</keyword>
<dbReference type="Proteomes" id="UP000501753">
    <property type="component" value="Chromosome"/>
</dbReference>
<dbReference type="InterPro" id="IPR050272">
    <property type="entry name" value="Isochorismatase-like_hydrls"/>
</dbReference>
<evidence type="ECO:0000313" key="7">
    <source>
        <dbReference type="Proteomes" id="UP000271291"/>
    </source>
</evidence>
<organism evidence="5 7">
    <name type="scientific">Streptomyces griseoviridis</name>
    <dbReference type="NCBI Taxonomy" id="45398"/>
    <lineage>
        <taxon>Bacteria</taxon>
        <taxon>Bacillati</taxon>
        <taxon>Actinomycetota</taxon>
        <taxon>Actinomycetes</taxon>
        <taxon>Kitasatosporales</taxon>
        <taxon>Streptomycetaceae</taxon>
        <taxon>Streptomyces</taxon>
    </lineage>
</organism>
<dbReference type="EMBL" id="CP034687">
    <property type="protein sequence ID" value="AZS89006.1"/>
    <property type="molecule type" value="Genomic_DNA"/>
</dbReference>
<evidence type="ECO:0000259" key="3">
    <source>
        <dbReference type="Pfam" id="PF00501"/>
    </source>
</evidence>
<dbReference type="Pfam" id="PF00857">
    <property type="entry name" value="Isochorismatase"/>
    <property type="match status" value="1"/>
</dbReference>
<accession>A0A3Q9KYR8</accession>
<dbReference type="InterPro" id="IPR036380">
    <property type="entry name" value="Isochorismatase-like_sf"/>
</dbReference>
<dbReference type="Gene3D" id="2.30.38.10">
    <property type="entry name" value="Luciferase, Domain 3"/>
    <property type="match status" value="1"/>
</dbReference>
<name>A0A3Q9KYR8_STRGD</name>
<evidence type="ECO:0000256" key="2">
    <source>
        <dbReference type="SAM" id="MobiDB-lite"/>
    </source>
</evidence>
<dbReference type="PRINTS" id="PR01398">
    <property type="entry name" value="ISCHRISMTASE"/>
</dbReference>
<reference evidence="6 8" key="1">
    <citation type="submission" date="2018-04" db="EMBL/GenBank/DDBJ databases">
        <title>Complete genome sequences of Streptomyces griseoviridis K61 and characterization of antagonistic properties of biological control agents.</title>
        <authorList>
            <person name="Mariita R.M."/>
            <person name="Sello J.K."/>
        </authorList>
    </citation>
    <scope>NUCLEOTIDE SEQUENCE [LARGE SCALE GENOMIC DNA]</scope>
    <source>
        <strain evidence="6 8">K61</strain>
    </source>
</reference>
<dbReference type="Pfam" id="PF00501">
    <property type="entry name" value="AMP-binding"/>
    <property type="match status" value="2"/>
</dbReference>
<keyword evidence="8" id="KW-1185">Reference proteome</keyword>
<evidence type="ECO:0000313" key="6">
    <source>
        <dbReference type="EMBL" id="QCN84146.1"/>
    </source>
</evidence>
<dbReference type="Gene3D" id="3.40.50.980">
    <property type="match status" value="2"/>
</dbReference>
<dbReference type="PANTHER" id="PTHR43540:SF3">
    <property type="entry name" value="ENTEROBACTIN SYNTHASE COMPONENT B"/>
    <property type="match status" value="1"/>
</dbReference>
<dbReference type="InterPro" id="IPR000868">
    <property type="entry name" value="Isochorismatase-like_dom"/>
</dbReference>
<dbReference type="Gene3D" id="3.40.50.850">
    <property type="entry name" value="Isochorismatase-like"/>
    <property type="match status" value="1"/>
</dbReference>
<dbReference type="GO" id="GO:0008908">
    <property type="term" value="F:isochorismatase activity"/>
    <property type="evidence" value="ECO:0007669"/>
    <property type="project" value="InterPro"/>
</dbReference>
<feature type="domain" description="Isochorismatase-like" evidence="4">
    <location>
        <begin position="427"/>
        <end position="600"/>
    </location>
</feature>
<dbReference type="AlphaFoldDB" id="A0A3Q9KYR8"/>
<dbReference type="KEGG" id="sgd:ELQ87_35775"/>
<protein>
    <submittedName>
        <fullName evidence="5">Isochorismatase family protein</fullName>
    </submittedName>
</protein>